<accession>A0A1B9B7C0</accession>
<dbReference type="CDD" id="cd00757">
    <property type="entry name" value="ThiF_MoeB_HesA_family"/>
    <property type="match status" value="1"/>
</dbReference>
<comment type="caution">
    <text evidence="3">The sequence shown here is derived from an EMBL/GenBank/DDBJ whole genome shotgun (WGS) entry which is preliminary data.</text>
</comment>
<organism evidence="3 4">
    <name type="scientific">Pseudobacillus wudalianchiensis</name>
    <dbReference type="NCBI Taxonomy" id="1743143"/>
    <lineage>
        <taxon>Bacteria</taxon>
        <taxon>Bacillati</taxon>
        <taxon>Bacillota</taxon>
        <taxon>Bacilli</taxon>
        <taxon>Bacillales</taxon>
        <taxon>Bacillaceae</taxon>
        <taxon>Pseudobacillus</taxon>
    </lineage>
</organism>
<feature type="domain" description="THIF-type NAD/FAD binding fold" evidence="2">
    <location>
        <begin position="20"/>
        <end position="239"/>
    </location>
</feature>
<dbReference type="RefSeq" id="WP_065409609.1">
    <property type="nucleotide sequence ID" value="NZ_MAYT01000003.1"/>
</dbReference>
<dbReference type="SUPFAM" id="SSF69572">
    <property type="entry name" value="Activating enzymes of the ubiquitin-like proteins"/>
    <property type="match status" value="1"/>
</dbReference>
<dbReference type="GO" id="GO:0016779">
    <property type="term" value="F:nucleotidyltransferase activity"/>
    <property type="evidence" value="ECO:0007669"/>
    <property type="project" value="TreeGrafter"/>
</dbReference>
<evidence type="ECO:0000256" key="1">
    <source>
        <dbReference type="ARBA" id="ARBA00009919"/>
    </source>
</evidence>
<dbReference type="Gene3D" id="3.40.50.720">
    <property type="entry name" value="NAD(P)-binding Rossmann-like Domain"/>
    <property type="match status" value="1"/>
</dbReference>
<name>A0A1B9B7C0_9BACI</name>
<dbReference type="PANTHER" id="PTHR10953">
    <property type="entry name" value="UBIQUITIN-ACTIVATING ENZYME E1"/>
    <property type="match status" value="1"/>
</dbReference>
<sequence>MESRYSRQELFLKEAHPYTDKHVLIVGAGALGSSLAEMLVRAGIGKLTLIDRDYVDWTNLQRQQLYKEQDAKERLPKAEAARTRIQEINSGVEISAITADGGPEELSTLMEDQRPDLLLDGTDNFETRFLINDLSQKYNVPWIYGACVGSQGISCVIIPGETPCFTCLLDVLPAEGMTCDTAGIIAPAVQMTTAFQGAEALKILAGRWGDVRRELVSFDVWKNTYSSIKIEALKKTNCPSCGEEARYPYLTEDNRTKTAVLCGRNTVQVRPPNNRTFNLTELASILEKQGAKVTTNGFLLSAVILEKRIVLFQDGRMLVHGSKDPEGAKKLYQQLLG</sequence>
<dbReference type="EMBL" id="MAYT01000003">
    <property type="protein sequence ID" value="OCA91963.1"/>
    <property type="molecule type" value="Genomic_DNA"/>
</dbReference>
<proteinExistence type="inferred from homology"/>
<dbReference type="InterPro" id="IPR000594">
    <property type="entry name" value="ThiF_NAD_FAD-bd"/>
</dbReference>
<dbReference type="PANTHER" id="PTHR10953:SF102">
    <property type="entry name" value="ADENYLYLTRANSFERASE AND SULFURTRANSFERASE MOCS3"/>
    <property type="match status" value="1"/>
</dbReference>
<dbReference type="AlphaFoldDB" id="A0A1B9B7C0"/>
<evidence type="ECO:0000313" key="3">
    <source>
        <dbReference type="EMBL" id="OCA91963.1"/>
    </source>
</evidence>
<dbReference type="InterPro" id="IPR035985">
    <property type="entry name" value="Ubiquitin-activating_enz"/>
</dbReference>
<protein>
    <submittedName>
        <fullName evidence="3">Thiamine biosynthesis protein MoeB</fullName>
    </submittedName>
</protein>
<dbReference type="FunFam" id="3.40.50.720:FF:000080">
    <property type="entry name" value="Thiazole biosynthesis adenylyltransferase ThiF"/>
    <property type="match status" value="1"/>
</dbReference>
<gene>
    <name evidence="3" type="ORF">A8F95_18815</name>
</gene>
<reference evidence="4" key="1">
    <citation type="submission" date="2016-05" db="EMBL/GenBank/DDBJ databases">
        <authorList>
            <person name="Liu B."/>
            <person name="Wang J."/>
            <person name="Zhu Y."/>
            <person name="Liu G."/>
            <person name="Chen Q."/>
            <person name="Chen Z."/>
            <person name="Lan J."/>
            <person name="Che J."/>
            <person name="Ge C."/>
            <person name="Shi H."/>
            <person name="Pan Z."/>
            <person name="Liu X."/>
        </authorList>
    </citation>
    <scope>NUCLEOTIDE SEQUENCE [LARGE SCALE GENOMIC DNA]</scope>
    <source>
        <strain evidence="4">FJAT-27215</strain>
    </source>
</reference>
<dbReference type="Pfam" id="PF00899">
    <property type="entry name" value="ThiF"/>
    <property type="match status" value="1"/>
</dbReference>
<evidence type="ECO:0000313" key="4">
    <source>
        <dbReference type="Proteomes" id="UP000092578"/>
    </source>
</evidence>
<dbReference type="InterPro" id="IPR045886">
    <property type="entry name" value="ThiF/MoeB/HesA"/>
</dbReference>
<keyword evidence="4" id="KW-1185">Reference proteome</keyword>
<dbReference type="GO" id="GO:0008146">
    <property type="term" value="F:sulfotransferase activity"/>
    <property type="evidence" value="ECO:0007669"/>
    <property type="project" value="TreeGrafter"/>
</dbReference>
<dbReference type="GO" id="GO:0005829">
    <property type="term" value="C:cytosol"/>
    <property type="evidence" value="ECO:0007669"/>
    <property type="project" value="TreeGrafter"/>
</dbReference>
<dbReference type="GO" id="GO:0004792">
    <property type="term" value="F:thiosulfate-cyanide sulfurtransferase activity"/>
    <property type="evidence" value="ECO:0007669"/>
    <property type="project" value="TreeGrafter"/>
</dbReference>
<evidence type="ECO:0000259" key="2">
    <source>
        <dbReference type="Pfam" id="PF00899"/>
    </source>
</evidence>
<comment type="similarity">
    <text evidence="1">Belongs to the HesA/MoeB/ThiF family.</text>
</comment>
<dbReference type="GO" id="GO:0008641">
    <property type="term" value="F:ubiquitin-like modifier activating enzyme activity"/>
    <property type="evidence" value="ECO:0007669"/>
    <property type="project" value="InterPro"/>
</dbReference>
<dbReference type="Proteomes" id="UP000092578">
    <property type="component" value="Unassembled WGS sequence"/>
</dbReference>